<name>A0ABU0LD71_XANAG</name>
<evidence type="ECO:0000313" key="3">
    <source>
        <dbReference type="Proteomes" id="UP001241747"/>
    </source>
</evidence>
<protein>
    <recommendedName>
        <fullName evidence="4">Secreted protein</fullName>
    </recommendedName>
</protein>
<organism evidence="2 3">
    <name type="scientific">Xanthobacter agilis</name>
    <dbReference type="NCBI Taxonomy" id="47492"/>
    <lineage>
        <taxon>Bacteria</taxon>
        <taxon>Pseudomonadati</taxon>
        <taxon>Pseudomonadota</taxon>
        <taxon>Alphaproteobacteria</taxon>
        <taxon>Hyphomicrobiales</taxon>
        <taxon>Xanthobacteraceae</taxon>
        <taxon>Xanthobacter</taxon>
    </lineage>
</organism>
<feature type="transmembrane region" description="Helical" evidence="1">
    <location>
        <begin position="65"/>
        <end position="84"/>
    </location>
</feature>
<keyword evidence="1" id="KW-0812">Transmembrane</keyword>
<keyword evidence="3" id="KW-1185">Reference proteome</keyword>
<evidence type="ECO:0008006" key="4">
    <source>
        <dbReference type="Google" id="ProtNLM"/>
    </source>
</evidence>
<accession>A0ABU0LD71</accession>
<keyword evidence="1" id="KW-1133">Transmembrane helix</keyword>
<comment type="caution">
    <text evidence="2">The sequence shown here is derived from an EMBL/GenBank/DDBJ whole genome shotgun (WGS) entry which is preliminary data.</text>
</comment>
<keyword evidence="1" id="KW-0472">Membrane</keyword>
<sequence>MTMRVLVVVFVAVLVRAPRPVHMRMAFGVRVRTGGMGIGIGMGVAVRMLMAAVRSMHMLMAAGVGVRRMGMVLLMPIVLVPIMIVRTMIVRIVIVSAVRGGGFIGALFRTERALHRRGAGAKATHHVQEHMIFGEIDGVLGDLRRHMAIAEVPGHFHEAQRAMGAHLDQALRRGFDTHQPPVLQLHRIAVVEHGRLVEIEQEGKAPVGGEGEAAAMPGLMVEGQFIGHPLSADGGTADNNSGADHLFLRDPLPMAAYTIP</sequence>
<dbReference type="Proteomes" id="UP001241747">
    <property type="component" value="Unassembled WGS sequence"/>
</dbReference>
<evidence type="ECO:0000256" key="1">
    <source>
        <dbReference type="SAM" id="Phobius"/>
    </source>
</evidence>
<feature type="transmembrane region" description="Helical" evidence="1">
    <location>
        <begin position="33"/>
        <end position="53"/>
    </location>
</feature>
<reference evidence="2 3" key="1">
    <citation type="submission" date="2023-07" db="EMBL/GenBank/DDBJ databases">
        <title>Genomic Encyclopedia of Type Strains, Phase IV (KMG-IV): sequencing the most valuable type-strain genomes for metagenomic binning, comparative biology and taxonomic classification.</title>
        <authorList>
            <person name="Goeker M."/>
        </authorList>
    </citation>
    <scope>NUCLEOTIDE SEQUENCE [LARGE SCALE GENOMIC DNA]</scope>
    <source>
        <strain evidence="2 3">DSM 3770</strain>
    </source>
</reference>
<proteinExistence type="predicted"/>
<dbReference type="EMBL" id="JAUSVY010000003">
    <property type="protein sequence ID" value="MDQ0505073.1"/>
    <property type="molecule type" value="Genomic_DNA"/>
</dbReference>
<gene>
    <name evidence="2" type="ORF">QOZ94_001855</name>
</gene>
<evidence type="ECO:0000313" key="2">
    <source>
        <dbReference type="EMBL" id="MDQ0505073.1"/>
    </source>
</evidence>